<dbReference type="InterPro" id="IPR016131">
    <property type="entry name" value="Haemerythrin_Fe_BS"/>
</dbReference>
<dbReference type="InterPro" id="IPR035938">
    <property type="entry name" value="Hemerythrin-like_sf"/>
</dbReference>
<dbReference type="CDD" id="cd12107">
    <property type="entry name" value="Hemerythrin"/>
    <property type="match status" value="1"/>
</dbReference>
<gene>
    <name evidence="5" type="ORF">Thini_3821</name>
</gene>
<keyword evidence="3" id="KW-0408">Iron</keyword>
<evidence type="ECO:0000256" key="2">
    <source>
        <dbReference type="ARBA" id="ARBA00022723"/>
    </source>
</evidence>
<dbReference type="InterPro" id="IPR012312">
    <property type="entry name" value="Hemerythrin-like"/>
</dbReference>
<sequence length="139" mass="15765">MGLLIDDFGAKYLLGVTVMDTTHREFADLVNQLAVVKGIGFDSLFLQLLEHTREHFAREEMWMQASVFPAIAEHHADHQRVLGDMTRFARQVERGLIPMARAYVRELPRWFALHAVTMDSALAAHIKATGYTIQSEDSP</sequence>
<keyword evidence="6" id="KW-1185">Reference proteome</keyword>
<comment type="similarity">
    <text evidence="1">Belongs to the hemerythrin family.</text>
</comment>
<dbReference type="RefSeq" id="WP_002710198.1">
    <property type="nucleotide sequence ID" value="NZ_JH651384.1"/>
</dbReference>
<evidence type="ECO:0000256" key="1">
    <source>
        <dbReference type="ARBA" id="ARBA00010587"/>
    </source>
</evidence>
<dbReference type="Proteomes" id="UP000005317">
    <property type="component" value="Unassembled WGS sequence"/>
</dbReference>
<evidence type="ECO:0000313" key="5">
    <source>
        <dbReference type="EMBL" id="EIJ36322.1"/>
    </source>
</evidence>
<dbReference type="EMBL" id="JH651384">
    <property type="protein sequence ID" value="EIJ36322.1"/>
    <property type="molecule type" value="Genomic_DNA"/>
</dbReference>
<evidence type="ECO:0000313" key="6">
    <source>
        <dbReference type="Proteomes" id="UP000005317"/>
    </source>
</evidence>
<keyword evidence="2" id="KW-0479">Metal-binding</keyword>
<dbReference type="SUPFAM" id="SSF47188">
    <property type="entry name" value="Hemerythrin-like"/>
    <property type="match status" value="1"/>
</dbReference>
<accession>A0A656HJE0</accession>
<dbReference type="InterPro" id="IPR012827">
    <property type="entry name" value="Hemerythrin_metal-bd"/>
</dbReference>
<evidence type="ECO:0000256" key="3">
    <source>
        <dbReference type="ARBA" id="ARBA00023004"/>
    </source>
</evidence>
<dbReference type="Pfam" id="PF01814">
    <property type="entry name" value="Hemerythrin"/>
    <property type="match status" value="1"/>
</dbReference>
<dbReference type="GO" id="GO:0046872">
    <property type="term" value="F:metal ion binding"/>
    <property type="evidence" value="ECO:0007669"/>
    <property type="project" value="UniProtKB-KW"/>
</dbReference>
<dbReference type="AlphaFoldDB" id="A0A656HJE0"/>
<name>A0A656HJE0_THINJ</name>
<proteinExistence type="inferred from homology"/>
<dbReference type="Gene3D" id="1.20.120.50">
    <property type="entry name" value="Hemerythrin-like"/>
    <property type="match status" value="1"/>
</dbReference>
<feature type="domain" description="Hemerythrin-like" evidence="4">
    <location>
        <begin position="15"/>
        <end position="123"/>
    </location>
</feature>
<reference evidence="6" key="1">
    <citation type="journal article" date="2011" name="Stand. Genomic Sci.">
        <title>Genome sequence of the filamentous, gliding Thiothrix nivea neotype strain (JP2(T)).</title>
        <authorList>
            <person name="Lapidus A."/>
            <person name="Nolan M."/>
            <person name="Lucas S."/>
            <person name="Glavina Del Rio T."/>
            <person name="Tice H."/>
            <person name="Cheng J.F."/>
            <person name="Tapia R."/>
            <person name="Han C."/>
            <person name="Goodwin L."/>
            <person name="Pitluck S."/>
            <person name="Liolios K."/>
            <person name="Pagani I."/>
            <person name="Ivanova N."/>
            <person name="Huntemann M."/>
            <person name="Mavromatis K."/>
            <person name="Mikhailova N."/>
            <person name="Pati A."/>
            <person name="Chen A."/>
            <person name="Palaniappan K."/>
            <person name="Land M."/>
            <person name="Brambilla E.M."/>
            <person name="Rohde M."/>
            <person name="Abt B."/>
            <person name="Verbarg S."/>
            <person name="Goker M."/>
            <person name="Bristow J."/>
            <person name="Eisen J.A."/>
            <person name="Markowitz V."/>
            <person name="Hugenholtz P."/>
            <person name="Kyrpides N.C."/>
            <person name="Klenk H.P."/>
            <person name="Woyke T."/>
        </authorList>
    </citation>
    <scope>NUCLEOTIDE SEQUENCE [LARGE SCALE GENOMIC DNA]</scope>
    <source>
        <strain evidence="6">ATCC 35100 / DSM 5205 / JP2</strain>
    </source>
</reference>
<dbReference type="PROSITE" id="PS00550">
    <property type="entry name" value="HEMERYTHRINS"/>
    <property type="match status" value="1"/>
</dbReference>
<evidence type="ECO:0000259" key="4">
    <source>
        <dbReference type="Pfam" id="PF01814"/>
    </source>
</evidence>
<protein>
    <submittedName>
        <fullName evidence="5">Hemerythrin-like metal-binding protein</fullName>
    </submittedName>
</protein>
<organism evidence="5 6">
    <name type="scientific">Thiothrix nivea (strain ATCC 35100 / DSM 5205 / JP2)</name>
    <dbReference type="NCBI Taxonomy" id="870187"/>
    <lineage>
        <taxon>Bacteria</taxon>
        <taxon>Pseudomonadati</taxon>
        <taxon>Pseudomonadota</taxon>
        <taxon>Gammaproteobacteria</taxon>
        <taxon>Thiotrichales</taxon>
        <taxon>Thiotrichaceae</taxon>
        <taxon>Thiothrix</taxon>
    </lineage>
</organism>
<dbReference type="OrthoDB" id="5296936at2"/>
<dbReference type="NCBIfam" id="TIGR02481">
    <property type="entry name" value="hemeryth_dom"/>
    <property type="match status" value="1"/>
</dbReference>